<dbReference type="Proteomes" id="UP000526408">
    <property type="component" value="Unassembled WGS sequence"/>
</dbReference>
<accession>A0A7X6GVH9</accession>
<protein>
    <submittedName>
        <fullName evidence="3">DUF4329 domain-containing protein</fullName>
    </submittedName>
</protein>
<dbReference type="InterPro" id="IPR025479">
    <property type="entry name" value="DUF4329"/>
</dbReference>
<comment type="caution">
    <text evidence="3">The sequence shown here is derived from an EMBL/GenBank/DDBJ whole genome shotgun (WGS) entry which is preliminary data.</text>
</comment>
<name>A0A7X6GVH9_9RHOB</name>
<dbReference type="AlphaFoldDB" id="A0A7X6GVH9"/>
<gene>
    <name evidence="3" type="ORF">HCU73_00905</name>
</gene>
<dbReference type="EMBL" id="JAAZQQ010000001">
    <property type="protein sequence ID" value="NKX43134.1"/>
    <property type="molecule type" value="Genomic_DNA"/>
</dbReference>
<evidence type="ECO:0000313" key="4">
    <source>
        <dbReference type="Proteomes" id="UP000526408"/>
    </source>
</evidence>
<dbReference type="Pfam" id="PF14220">
    <property type="entry name" value="DUF4329"/>
    <property type="match status" value="1"/>
</dbReference>
<feature type="chain" id="PRO_5031469840" evidence="1">
    <location>
        <begin position="26"/>
        <end position="181"/>
    </location>
</feature>
<keyword evidence="4" id="KW-1185">Reference proteome</keyword>
<evidence type="ECO:0000313" key="3">
    <source>
        <dbReference type="EMBL" id="NKX43134.1"/>
    </source>
</evidence>
<dbReference type="RefSeq" id="WP_168621526.1">
    <property type="nucleotide sequence ID" value="NZ_JAAZQQ010000001.1"/>
</dbReference>
<feature type="domain" description="DUF4329" evidence="2">
    <location>
        <begin position="33"/>
        <end position="146"/>
    </location>
</feature>
<proteinExistence type="predicted"/>
<organism evidence="3 4">
    <name type="scientific">Roseicyclus persicicus</name>
    <dbReference type="NCBI Taxonomy" id="2650661"/>
    <lineage>
        <taxon>Bacteria</taxon>
        <taxon>Pseudomonadati</taxon>
        <taxon>Pseudomonadota</taxon>
        <taxon>Alphaproteobacteria</taxon>
        <taxon>Rhodobacterales</taxon>
        <taxon>Roseobacteraceae</taxon>
        <taxon>Roseicyclus</taxon>
    </lineage>
</organism>
<reference evidence="3 4" key="1">
    <citation type="submission" date="2020-04" db="EMBL/GenBank/DDBJ databases">
        <authorList>
            <person name="Yoon J."/>
        </authorList>
    </citation>
    <scope>NUCLEOTIDE SEQUENCE [LARGE SCALE GENOMIC DNA]</scope>
    <source>
        <strain evidence="3 4">KMU-115</strain>
    </source>
</reference>
<evidence type="ECO:0000259" key="2">
    <source>
        <dbReference type="Pfam" id="PF14220"/>
    </source>
</evidence>
<keyword evidence="1" id="KW-0732">Signal</keyword>
<evidence type="ECO:0000256" key="1">
    <source>
        <dbReference type="SAM" id="SignalP"/>
    </source>
</evidence>
<sequence>MVRPTRLLAAALAALALALPGPAPAQSAQETAYVMGLMESMNALSVRFNREVCGYILRHPNGAYSSTKVSWGGHASCASLPVTDGMDVVSSWHTHAAWAEEYDNEVPSIQDVEGDMRMGVNGWVGTPGGRLWFVDGRTGFMRQVCGPGCLPEDPNSVEGSQGPVGESYSLDALYARFGQTR</sequence>
<feature type="signal peptide" evidence="1">
    <location>
        <begin position="1"/>
        <end position="25"/>
    </location>
</feature>